<organism evidence="1 2">
    <name type="scientific">Phyllosticta capitalensis</name>
    <dbReference type="NCBI Taxonomy" id="121624"/>
    <lineage>
        <taxon>Eukaryota</taxon>
        <taxon>Fungi</taxon>
        <taxon>Dikarya</taxon>
        <taxon>Ascomycota</taxon>
        <taxon>Pezizomycotina</taxon>
        <taxon>Dothideomycetes</taxon>
        <taxon>Dothideomycetes incertae sedis</taxon>
        <taxon>Botryosphaeriales</taxon>
        <taxon>Phyllostictaceae</taxon>
        <taxon>Phyllosticta</taxon>
    </lineage>
</organism>
<comment type="caution">
    <text evidence="1">The sequence shown here is derived from an EMBL/GenBank/DDBJ whole genome shotgun (WGS) entry which is preliminary data.</text>
</comment>
<name>A0ABR1YG19_9PEZI</name>
<dbReference type="EMBL" id="JBBWRZ010000009">
    <property type="protein sequence ID" value="KAK8228775.1"/>
    <property type="molecule type" value="Genomic_DNA"/>
</dbReference>
<accession>A0ABR1YG19</accession>
<keyword evidence="2" id="KW-1185">Reference proteome</keyword>
<evidence type="ECO:0000313" key="1">
    <source>
        <dbReference type="EMBL" id="KAK8228775.1"/>
    </source>
</evidence>
<evidence type="ECO:0008006" key="3">
    <source>
        <dbReference type="Google" id="ProtNLM"/>
    </source>
</evidence>
<reference evidence="1 2" key="1">
    <citation type="submission" date="2024-04" db="EMBL/GenBank/DDBJ databases">
        <title>Phyllosticta paracitricarpa is synonymous to the EU quarantine fungus P. citricarpa based on phylogenomic analyses.</title>
        <authorList>
            <consortium name="Lawrence Berkeley National Laboratory"/>
            <person name="Van Ingen-Buijs V.A."/>
            <person name="Van Westerhoven A.C."/>
            <person name="Haridas S."/>
            <person name="Skiadas P."/>
            <person name="Martin F."/>
            <person name="Groenewald J.Z."/>
            <person name="Crous P.W."/>
            <person name="Seidl M.F."/>
        </authorList>
    </citation>
    <scope>NUCLEOTIDE SEQUENCE [LARGE SCALE GENOMIC DNA]</scope>
    <source>
        <strain evidence="1 2">CBS 123374</strain>
    </source>
</reference>
<protein>
    <recommendedName>
        <fullName evidence="3">Secreted protein</fullName>
    </recommendedName>
</protein>
<sequence>MAGCGWTASVLSLLRCSTKSRPPQLFRASTSFQGSSAESAGTVLDEFFGSRRKHLSNQQDGHLRPLTDSRVDTVGLADNPTSSLLARLCTSRHPLPSTTDDLKTCTVVCRGMLNMRRGSMNCQGESHIAQSLYAPRRIPLLRLLQVRLITGHHLRGADAN</sequence>
<gene>
    <name evidence="1" type="ORF">HDK90DRAFT_336261</name>
</gene>
<proteinExistence type="predicted"/>
<evidence type="ECO:0000313" key="2">
    <source>
        <dbReference type="Proteomes" id="UP001492380"/>
    </source>
</evidence>
<dbReference type="Proteomes" id="UP001492380">
    <property type="component" value="Unassembled WGS sequence"/>
</dbReference>